<evidence type="ECO:0000313" key="1">
    <source>
        <dbReference type="EMBL" id="CAB1128302.1"/>
    </source>
</evidence>
<gene>
    <name evidence="1" type="ORF">R50_0796</name>
</gene>
<dbReference type="Gene3D" id="3.40.1260.10">
    <property type="entry name" value="DsrEFH-like"/>
    <property type="match status" value="1"/>
</dbReference>
<dbReference type="Pfam" id="PF02635">
    <property type="entry name" value="DsrE"/>
    <property type="match status" value="1"/>
</dbReference>
<accession>A0A6F8ZFR3</accession>
<reference evidence="1 2" key="1">
    <citation type="submission" date="2020-02" db="EMBL/GenBank/DDBJ databases">
        <authorList>
            <person name="Hogendoorn C."/>
        </authorList>
    </citation>
    <scope>NUCLEOTIDE SEQUENCE [LARGE SCALE GENOMIC DNA]</scope>
    <source>
        <strain evidence="1">R501</strain>
    </source>
</reference>
<dbReference type="EMBL" id="LR778114">
    <property type="protein sequence ID" value="CAB1128302.1"/>
    <property type="molecule type" value="Genomic_DNA"/>
</dbReference>
<dbReference type="PANTHER" id="PTHR34874">
    <property type="entry name" value="PROTEIN YCHN"/>
    <property type="match status" value="1"/>
</dbReference>
<dbReference type="GO" id="GO:0005829">
    <property type="term" value="C:cytosol"/>
    <property type="evidence" value="ECO:0007669"/>
    <property type="project" value="TreeGrafter"/>
</dbReference>
<dbReference type="KEGG" id="hfv:R50_0796"/>
<name>A0A6F8ZFR3_9FIRM</name>
<dbReference type="SUPFAM" id="SSF75169">
    <property type="entry name" value="DsrEFH-like"/>
    <property type="match status" value="1"/>
</dbReference>
<dbReference type="AlphaFoldDB" id="A0A6F8ZFR3"/>
<dbReference type="PANTHER" id="PTHR34874:SF1">
    <property type="entry name" value="PROTEIN YCHN"/>
    <property type="match status" value="1"/>
</dbReference>
<proteinExistence type="predicted"/>
<evidence type="ECO:0000313" key="2">
    <source>
        <dbReference type="Proteomes" id="UP000503399"/>
    </source>
</evidence>
<dbReference type="InterPro" id="IPR027396">
    <property type="entry name" value="DsrEFH-like"/>
</dbReference>
<organism evidence="1 2">
    <name type="scientific">Candidatus Hydrogenisulfobacillus filiaventi</name>
    <dbReference type="NCBI Taxonomy" id="2707344"/>
    <lineage>
        <taxon>Bacteria</taxon>
        <taxon>Bacillati</taxon>
        <taxon>Bacillota</taxon>
        <taxon>Clostridia</taxon>
        <taxon>Eubacteriales</taxon>
        <taxon>Clostridiales Family XVII. Incertae Sedis</taxon>
        <taxon>Candidatus Hydrogenisulfobacillus</taxon>
    </lineage>
</organism>
<protein>
    <submittedName>
        <fullName evidence="1">Putative Sulfur oxidoreductase</fullName>
    </submittedName>
</protein>
<sequence length="120" mass="12645">MATLTILVAAAPEHSEHGRFAFELARAARGRGHRVRIFGIADGVWHARAVPGEGPERPSLTEELAAWLAADGAAELAVCSHSGEERGLDGMQLIPGVVRSSTSQFGSMVAEADRCVCLVP</sequence>
<keyword evidence="2" id="KW-1185">Reference proteome</keyword>
<dbReference type="InterPro" id="IPR003787">
    <property type="entry name" value="Sulphur_relay_DsrE/F-like"/>
</dbReference>
<dbReference type="Proteomes" id="UP000503399">
    <property type="component" value="Chromosome"/>
</dbReference>